<dbReference type="GO" id="GO:0016607">
    <property type="term" value="C:nuclear speck"/>
    <property type="evidence" value="ECO:0007669"/>
    <property type="project" value="UniProtKB-SubCell"/>
</dbReference>
<dbReference type="GO" id="GO:0010499">
    <property type="term" value="P:proteasomal ubiquitin-independent protein catabolic process"/>
    <property type="evidence" value="ECO:0007669"/>
    <property type="project" value="TreeGrafter"/>
</dbReference>
<evidence type="ECO:0000256" key="6">
    <source>
        <dbReference type="ARBA" id="ARBA00022763"/>
    </source>
</evidence>
<organism evidence="12 13">
    <name type="scientific">Leptotrombidium deliense</name>
    <dbReference type="NCBI Taxonomy" id="299467"/>
    <lineage>
        <taxon>Eukaryota</taxon>
        <taxon>Metazoa</taxon>
        <taxon>Ecdysozoa</taxon>
        <taxon>Arthropoda</taxon>
        <taxon>Chelicerata</taxon>
        <taxon>Arachnida</taxon>
        <taxon>Acari</taxon>
        <taxon>Acariformes</taxon>
        <taxon>Trombidiformes</taxon>
        <taxon>Prostigmata</taxon>
        <taxon>Anystina</taxon>
        <taxon>Parasitengona</taxon>
        <taxon>Trombiculoidea</taxon>
        <taxon>Trombiculidae</taxon>
        <taxon>Leptotrombidium</taxon>
    </lineage>
</organism>
<dbReference type="InterPro" id="IPR055455">
    <property type="entry name" value="HEAT_PSME4"/>
</dbReference>
<evidence type="ECO:0000256" key="1">
    <source>
        <dbReference type="ARBA" id="ARBA00004324"/>
    </source>
</evidence>
<dbReference type="InterPro" id="IPR032430">
    <property type="entry name" value="Blm10_mid"/>
</dbReference>
<dbReference type="PANTHER" id="PTHR32170">
    <property type="entry name" value="PROTEASOME ACTIVATOR COMPLEX SUBUNIT 4"/>
    <property type="match status" value="1"/>
</dbReference>
<keyword evidence="5" id="KW-0677">Repeat</keyword>
<keyword evidence="8" id="KW-0539">Nucleus</keyword>
<dbReference type="Proteomes" id="UP000288716">
    <property type="component" value="Unassembled WGS sequence"/>
</dbReference>
<reference evidence="12 13" key="1">
    <citation type="journal article" date="2018" name="Gigascience">
        <title>Genomes of trombidid mites reveal novel predicted allergens and laterally-transferred genes associated with secondary metabolism.</title>
        <authorList>
            <person name="Dong X."/>
            <person name="Chaisiri K."/>
            <person name="Xia D."/>
            <person name="Armstrong S.D."/>
            <person name="Fang Y."/>
            <person name="Donnelly M.J."/>
            <person name="Kadowaki T."/>
            <person name="McGarry J.W."/>
            <person name="Darby A.C."/>
            <person name="Makepeace B.L."/>
        </authorList>
    </citation>
    <scope>NUCLEOTIDE SEQUENCE [LARGE SCALE GENOMIC DNA]</scope>
    <source>
        <strain evidence="12">UoL-UT</strain>
    </source>
</reference>
<keyword evidence="12" id="KW-0647">Proteasome</keyword>
<dbReference type="EMBL" id="NCKV01001239">
    <property type="protein sequence ID" value="RWS28736.1"/>
    <property type="molecule type" value="Genomic_DNA"/>
</dbReference>
<evidence type="ECO:0000256" key="7">
    <source>
        <dbReference type="ARBA" id="ARBA00023204"/>
    </source>
</evidence>
<dbReference type="InterPro" id="IPR035309">
    <property type="entry name" value="PSME4"/>
</dbReference>
<dbReference type="GO" id="GO:0005829">
    <property type="term" value="C:cytosol"/>
    <property type="evidence" value="ECO:0007669"/>
    <property type="project" value="TreeGrafter"/>
</dbReference>
<evidence type="ECO:0000256" key="8">
    <source>
        <dbReference type="ARBA" id="ARBA00023242"/>
    </source>
</evidence>
<feature type="domain" description="Proteasome activator complex subunit 4 C-terminal" evidence="9">
    <location>
        <begin position="1794"/>
        <end position="1879"/>
    </location>
</feature>
<dbReference type="GO" id="GO:0016504">
    <property type="term" value="F:peptidase activator activity"/>
    <property type="evidence" value="ECO:0007669"/>
    <property type="project" value="InterPro"/>
</dbReference>
<keyword evidence="6" id="KW-0227">DNA damage</keyword>
<keyword evidence="13" id="KW-1185">Reference proteome</keyword>
<comment type="similarity">
    <text evidence="3">Belongs to the BLM10 family.</text>
</comment>
<dbReference type="Gene3D" id="1.25.10.10">
    <property type="entry name" value="Leucine-rich Repeat Variant"/>
    <property type="match status" value="1"/>
</dbReference>
<comment type="caution">
    <text evidence="12">The sequence shown here is derived from an EMBL/GenBank/DDBJ whole genome shotgun (WGS) entry which is preliminary data.</text>
</comment>
<accession>A0A443SMG9</accession>
<evidence type="ECO:0000256" key="5">
    <source>
        <dbReference type="ARBA" id="ARBA00022737"/>
    </source>
</evidence>
<sequence>MDSTDDEASAISTDSCSEGCSATFADQFNCNEENMEEVRSEPDSEHQNVQQELVYNKHLPYYASLKDEALNLFKTIKGNLTRSILLSEAHSMNWIENLVKYVKLYGRHFSKNDHIYLVNLFLEVVIVPGLDPRKVHWFIVVLYDLLKKHELLSPDDLVIQWRPLYDLYTNMFYNSKETYGLHIVPDNFEFTFKLFLRKARLYFPLTATREILDELKPLLCVYNNYSISKATTLLNLFLPTLLKPEDHDNGFKLWFDDLLALWDTSQNNTQWETSLICLFSQLAKDNIGYINWDPYIPKIFTHLLRSYNLVGGARKVEIHRSFNISASCTWIISMLGGPSTLAMDHVAKLFTTLESYYHPSNNGKWNSKLSKFLASLPYELINRLHVERYKKHHWEPQIPNDYKLTEQHITQFVNILKPIILIHMFSRFGEREAAFAWNLLSTVRPEIVIPPLIEKLYSSLETVTEPHRLISSLQCAFAVSRNMISTNKYYPEGKTHVIPLLFQALPGLDPNDIKKCMITFQFISTYVALVPIIDCSSQADKDGLSETEVNLCLATAQWEDFVFQFIDRCFALIDNSANEHKPERREAEGLRLNEDGMTELGLTSTLNSILNQCSPEIYESALDKVFDYLSNRILEAKVAGKYAADMCRSFAKVFPDKALKKFVPHFSKLVLALSSSDEVLEEDILDQHLVFSLLILSEVVRCNGKYLLEYRDTLVKVLDRSLKMKSRNGYMYGCALLRNALKALTAVYPLDMKSFSESWEEMSDFSKTSPIQYWGKSGDLKNLNMKWHIPSHDEVEFAQQLLDDILLPKLIELNDMANAASPPLSKDDLQKYLNIVLDSITGVISSLPMWNGVNVQLPESCDPDLDNLRSTVPLSDYAIIVKETGMKPLNFISGDNIRETVAKSMRNVCSYIQANHEDDTKSLLLVIKIVHTVLFSWGVSGGDFDTRWKSFQMVKKAMENRLQKKKRHIRVLLIDRVVLQHELRLKNKVKSPFTELHRDLLQDILSLSISHYSGVRTKAQESLFTFFKHYCFAHLLVVPKLLEVLDKNSDASHEELKGALHILLGKKEIAMVSVPDWGLLNKVWLALVNGKYSEKPSIITLMTKINDTLHKNADGIWVFHAISDKCKDLALKAWNEGIKPIGDCPSAEQIQQSTSMCEQRNKLNCELYKKIVHGLSQAVDEGKLHWRYNHLAFSILCMIIRGDINFPKEGVNTVVKNSISENINVRKLSIVAIAAILKQQKSVHPKRKFKPNEENLTGSNWLQFDCDKDYLRESVWKSTVFVEKNYYGFYEWPQSGINIYDTHLTKDFSQRTRSDLREEETPIYDFFMRNENIEKLMSFLSLEERKGQDKFSSKKFQMFKGLFRNFGIGLLSKFKDKVTEFTSDSHESCQRCAAEVIAGLVRGSKHLCLSDTIEMKNFLEPLILKMLDNMTTETYRDWGTCIATSFSNRDGRKLCWFVKLLVTDPLNSNNSNVSTEVTTSFLQSSRIYCLLGIIQQQSWRGLNILHNLLEYLVEKDHLTHSYENVRERIGFLLSTIFLYDTNVPCMPNTIDSAPKRKQLIEKILPKFDVLMNATKNGESHQSSEQRNGFIHKSPEEKEASNLLKTMCRWILSNFTECPISIPPEFYRFLPVVSITSISSLYWNLCEVQSDTKDEEVLRESLVAIILLSHALVKPETLRVAVDTCIEISTSNSWHARSALAKFLQYMVSSNLFTIMSDMKLVHDIKSLVLTLLEDERIEVREKAAQALGDLIHCEFIKVNDSLVDLFRQKCKITIRKSRSACDMLTTYNSADVAVRHAGVLGFCSIVNAYPYDVPDFLPTILMLLAVHLNDPQPINETVKKTLCNFRRTHHDNWRDHKLKFSDDQLAIITDLLVSPTYYA</sequence>
<name>A0A443SMG9_9ACAR</name>
<dbReference type="Pfam" id="PF23096">
    <property type="entry name" value="HEAT_PSME4"/>
    <property type="match status" value="1"/>
</dbReference>
<evidence type="ECO:0000259" key="11">
    <source>
        <dbReference type="Pfam" id="PF23096"/>
    </source>
</evidence>
<dbReference type="STRING" id="299467.A0A443SMG9"/>
<keyword evidence="4" id="KW-0963">Cytoplasm</keyword>
<gene>
    <name evidence="12" type="ORF">B4U80_09104</name>
</gene>
<dbReference type="VEuPathDB" id="VectorBase:LDEU003305"/>
<evidence type="ECO:0000259" key="9">
    <source>
        <dbReference type="Pfam" id="PF11919"/>
    </source>
</evidence>
<dbReference type="GO" id="GO:0000502">
    <property type="term" value="C:proteasome complex"/>
    <property type="evidence" value="ECO:0007669"/>
    <property type="project" value="UniProtKB-KW"/>
</dbReference>
<evidence type="ECO:0000256" key="2">
    <source>
        <dbReference type="ARBA" id="ARBA00004496"/>
    </source>
</evidence>
<dbReference type="Pfam" id="PF11919">
    <property type="entry name" value="PSME4_C"/>
    <property type="match status" value="1"/>
</dbReference>
<proteinExistence type="inferred from homology"/>
<feature type="domain" description="Proteasome activator complex subunit 4-like HEAT repeat-like" evidence="11">
    <location>
        <begin position="1219"/>
        <end position="1489"/>
    </location>
</feature>
<evidence type="ECO:0000259" key="10">
    <source>
        <dbReference type="Pfam" id="PF16507"/>
    </source>
</evidence>
<dbReference type="GO" id="GO:0006281">
    <property type="term" value="P:DNA repair"/>
    <property type="evidence" value="ECO:0007669"/>
    <property type="project" value="UniProtKB-KW"/>
</dbReference>
<dbReference type="InterPro" id="IPR011989">
    <property type="entry name" value="ARM-like"/>
</dbReference>
<protein>
    <submittedName>
        <fullName evidence="12">Proteasome activator complex subunit-like protein</fullName>
    </submittedName>
</protein>
<evidence type="ECO:0000256" key="4">
    <source>
        <dbReference type="ARBA" id="ARBA00022490"/>
    </source>
</evidence>
<dbReference type="GO" id="GO:0070628">
    <property type="term" value="F:proteasome binding"/>
    <property type="evidence" value="ECO:0007669"/>
    <property type="project" value="InterPro"/>
</dbReference>
<dbReference type="PANTHER" id="PTHR32170:SF3">
    <property type="entry name" value="PROTEASOME ACTIVATOR COMPLEX SUBUNIT 4"/>
    <property type="match status" value="1"/>
</dbReference>
<dbReference type="OrthoDB" id="6511336at2759"/>
<dbReference type="InterPro" id="IPR021843">
    <property type="entry name" value="PSME4_C"/>
</dbReference>
<comment type="subcellular location">
    <subcellularLocation>
        <location evidence="2">Cytoplasm</location>
    </subcellularLocation>
    <subcellularLocation>
        <location evidence="1">Nucleus speckle</location>
    </subcellularLocation>
</comment>
<evidence type="ECO:0000313" key="12">
    <source>
        <dbReference type="EMBL" id="RWS28736.1"/>
    </source>
</evidence>
<dbReference type="Pfam" id="PF16507">
    <property type="entry name" value="HEAT_PSME4_mid"/>
    <property type="match status" value="1"/>
</dbReference>
<dbReference type="SUPFAM" id="SSF48371">
    <property type="entry name" value="ARM repeat"/>
    <property type="match status" value="2"/>
</dbReference>
<evidence type="ECO:0000313" key="13">
    <source>
        <dbReference type="Proteomes" id="UP000288716"/>
    </source>
</evidence>
<dbReference type="InterPro" id="IPR016024">
    <property type="entry name" value="ARM-type_fold"/>
</dbReference>
<evidence type="ECO:0000256" key="3">
    <source>
        <dbReference type="ARBA" id="ARBA00005739"/>
    </source>
</evidence>
<keyword evidence="7" id="KW-0234">DNA repair</keyword>
<feature type="domain" description="Proteasome activator Blm10 middle HEAT repeats region" evidence="10">
    <location>
        <begin position="347"/>
        <end position="843"/>
    </location>
</feature>